<dbReference type="InterPro" id="IPR031158">
    <property type="entry name" value="GH10_AS"/>
</dbReference>
<dbReference type="SUPFAM" id="SSF49785">
    <property type="entry name" value="Galactose-binding domain-like"/>
    <property type="match status" value="2"/>
</dbReference>
<evidence type="ECO:0000256" key="4">
    <source>
        <dbReference type="ARBA" id="ARBA00022651"/>
    </source>
</evidence>
<dbReference type="Proteomes" id="UP000244905">
    <property type="component" value="Unassembled WGS sequence"/>
</dbReference>
<keyword evidence="14" id="KW-1185">Reference proteome</keyword>
<dbReference type="GO" id="GO:0031176">
    <property type="term" value="F:endo-1,4-beta-xylanase activity"/>
    <property type="evidence" value="ECO:0007669"/>
    <property type="project" value="UniProtKB-EC"/>
</dbReference>
<dbReference type="EMBL" id="PUEC01000002">
    <property type="protein sequence ID" value="PWB04197.1"/>
    <property type="molecule type" value="Genomic_DNA"/>
</dbReference>
<evidence type="ECO:0000259" key="12">
    <source>
        <dbReference type="PROSITE" id="PS51760"/>
    </source>
</evidence>
<dbReference type="InterPro" id="IPR017853">
    <property type="entry name" value="GH"/>
</dbReference>
<dbReference type="PANTHER" id="PTHR31490:SF88">
    <property type="entry name" value="BETA-XYLANASE"/>
    <property type="match status" value="1"/>
</dbReference>
<gene>
    <name evidence="13" type="ORF">C5O23_01165</name>
</gene>
<evidence type="ECO:0000256" key="5">
    <source>
        <dbReference type="ARBA" id="ARBA00022729"/>
    </source>
</evidence>
<dbReference type="InterPro" id="IPR001000">
    <property type="entry name" value="GH10_dom"/>
</dbReference>
<evidence type="ECO:0000256" key="7">
    <source>
        <dbReference type="ARBA" id="ARBA00022801"/>
    </source>
</evidence>
<dbReference type="AlphaFoldDB" id="A0A2V1IMU6"/>
<evidence type="ECO:0000256" key="8">
    <source>
        <dbReference type="ARBA" id="ARBA00023277"/>
    </source>
</evidence>
<keyword evidence="7" id="KW-0378">Hydrolase</keyword>
<dbReference type="PROSITE" id="PS00591">
    <property type="entry name" value="GH10_1"/>
    <property type="match status" value="1"/>
</dbReference>
<proteinExistence type="inferred from homology"/>
<sequence>MKRNKIAYSAAALALTLLTSGCEEQIMEWKPGDPTVEISEIPLQLQEQIMLYKPIKDYVAQYHPHLNLAIGIGADMYLSDPDYKAVVDENFTGITLGNAMKMGVLMKSNGTLDFTTVDKVLASLPQGMKFYGHNLLWHTQQQQAYLKSLIAPQMVLPPSGDSGIANIITNSDFENGTRTGWTGDGGHYTMTVVSPGHDSNYAAKLECDDQTSANYDCQLWWDFNLEEGKTYAYRFWAKSPDNIQVQFLGQNSSTYDGVYCDVFTVGNDWTLCEGSFVYEQSKDVNRIGIQFGNYKNAVLYIDDFEFGEKTEAPAGLCPNGDFSKGMEGWTAQNEGAGVSVIDMDGTPSGNNKVMKLISSADSKEAYDLQVLSPDMPTMPGSKVEISFFVKSEGTGKGRLTFKGMTNEWPWINWTGNQSSWAEAFETSAEWTQIKFVMQDYSFDFTEGESMWNFNLEFGYIPDMTYYIDNIVVTDVTEQSAAKTASRSGVSRASGITFIPKSAEEKKAILLDAMETWIKDVMTHMGDRVDAWDVINEPIADGYNKWRGIDNIFGSSANDGTPDSAPVETEEGGLNLNWASDAGNQHWYWGYYLGKDYAVKAFEFARKHAPNPDVKLFVNDYNLETSPGKLAALIDFVNYIDNNGAHVDGIGTQMHVNIGITKEQVDAMFQTLAATGKLIRITELDIAFGVEDGKDITPSAEQLIQQSEAYNMILTSYLTNIPKEQQSSITLWSLSDNKKEHEYWLKGDAPNIFDKDYARKVAYKGVCDALAGFDIGAEFSGDAWKDLYQKEETEE</sequence>
<dbReference type="SUPFAM" id="SSF51445">
    <property type="entry name" value="(Trans)glycosidases"/>
    <property type="match status" value="1"/>
</dbReference>
<keyword evidence="5" id="KW-0732">Signal</keyword>
<evidence type="ECO:0000313" key="14">
    <source>
        <dbReference type="Proteomes" id="UP000244905"/>
    </source>
</evidence>
<dbReference type="InterPro" id="IPR044846">
    <property type="entry name" value="GH10"/>
</dbReference>
<protein>
    <recommendedName>
        <fullName evidence="3">endo-1,4-beta-xylanase</fullName>
        <ecNumber evidence="3">3.2.1.8</ecNumber>
    </recommendedName>
</protein>
<dbReference type="Pfam" id="PF02018">
    <property type="entry name" value="CBM_4_9"/>
    <property type="match status" value="1"/>
</dbReference>
<evidence type="ECO:0000256" key="11">
    <source>
        <dbReference type="PROSITE-ProRule" id="PRU10061"/>
    </source>
</evidence>
<comment type="catalytic activity">
    <reaction evidence="1">
        <text>Endohydrolysis of (1-&gt;4)-beta-D-xylosidic linkages in xylans.</text>
        <dbReference type="EC" id="3.2.1.8"/>
    </reaction>
</comment>
<evidence type="ECO:0000256" key="3">
    <source>
        <dbReference type="ARBA" id="ARBA00012590"/>
    </source>
</evidence>
<evidence type="ECO:0000313" key="13">
    <source>
        <dbReference type="EMBL" id="PWB04197.1"/>
    </source>
</evidence>
<dbReference type="PROSITE" id="PS51257">
    <property type="entry name" value="PROKAR_LIPOPROTEIN"/>
    <property type="match status" value="1"/>
</dbReference>
<dbReference type="GO" id="GO:0045493">
    <property type="term" value="P:xylan catabolic process"/>
    <property type="evidence" value="ECO:0007669"/>
    <property type="project" value="UniProtKB-KW"/>
</dbReference>
<dbReference type="RefSeq" id="WP_107031121.1">
    <property type="nucleotide sequence ID" value="NZ_CARXIO010000019.1"/>
</dbReference>
<keyword evidence="8" id="KW-0119">Carbohydrate metabolism</keyword>
<comment type="similarity">
    <text evidence="2">Belongs to the glycosyl hydrolase 10 (cellulase F) family.</text>
</comment>
<evidence type="ECO:0000256" key="6">
    <source>
        <dbReference type="ARBA" id="ARBA00022737"/>
    </source>
</evidence>
<evidence type="ECO:0000256" key="2">
    <source>
        <dbReference type="ARBA" id="ARBA00007495"/>
    </source>
</evidence>
<dbReference type="InterPro" id="IPR003305">
    <property type="entry name" value="CenC_carb-bd"/>
</dbReference>
<dbReference type="Gene3D" id="3.20.20.80">
    <property type="entry name" value="Glycosidases"/>
    <property type="match status" value="2"/>
</dbReference>
<dbReference type="GeneID" id="82524959"/>
<dbReference type="PROSITE" id="PS51760">
    <property type="entry name" value="GH10_2"/>
    <property type="match status" value="1"/>
</dbReference>
<dbReference type="Gene3D" id="2.60.120.260">
    <property type="entry name" value="Galactose-binding domain-like"/>
    <property type="match status" value="1"/>
</dbReference>
<dbReference type="EC" id="3.2.1.8" evidence="3"/>
<feature type="domain" description="GH10" evidence="12">
    <location>
        <begin position="427"/>
        <end position="768"/>
    </location>
</feature>
<evidence type="ECO:0000256" key="1">
    <source>
        <dbReference type="ARBA" id="ARBA00000681"/>
    </source>
</evidence>
<evidence type="ECO:0000256" key="10">
    <source>
        <dbReference type="ARBA" id="ARBA00023326"/>
    </source>
</evidence>
<keyword evidence="6" id="KW-0677">Repeat</keyword>
<organism evidence="13 14">
    <name type="scientific">Duncaniella muris</name>
    <dbReference type="NCBI Taxonomy" id="2094150"/>
    <lineage>
        <taxon>Bacteria</taxon>
        <taxon>Pseudomonadati</taxon>
        <taxon>Bacteroidota</taxon>
        <taxon>Bacteroidia</taxon>
        <taxon>Bacteroidales</taxon>
        <taxon>Muribaculaceae</taxon>
        <taxon>Duncaniella</taxon>
    </lineage>
</organism>
<keyword evidence="9" id="KW-0326">Glycosidase</keyword>
<dbReference type="InterPro" id="IPR008979">
    <property type="entry name" value="Galactose-bd-like_sf"/>
</dbReference>
<accession>A0A2V1IMU6</accession>
<evidence type="ECO:0000256" key="9">
    <source>
        <dbReference type="ARBA" id="ARBA00023295"/>
    </source>
</evidence>
<keyword evidence="4" id="KW-0858">Xylan degradation</keyword>
<dbReference type="SMART" id="SM00633">
    <property type="entry name" value="Glyco_10"/>
    <property type="match status" value="1"/>
</dbReference>
<dbReference type="Pfam" id="PF00331">
    <property type="entry name" value="Glyco_hydro_10"/>
    <property type="match status" value="3"/>
</dbReference>
<keyword evidence="10" id="KW-0624">Polysaccharide degradation</keyword>
<comment type="caution">
    <text evidence="13">The sequence shown here is derived from an EMBL/GenBank/DDBJ whole genome shotgun (WGS) entry which is preliminary data.</text>
</comment>
<feature type="active site" description="Nucleophile" evidence="11">
    <location>
        <position position="682"/>
    </location>
</feature>
<dbReference type="PANTHER" id="PTHR31490">
    <property type="entry name" value="GLYCOSYL HYDROLASE"/>
    <property type="match status" value="1"/>
</dbReference>
<name>A0A2V1IMU6_9BACT</name>
<reference evidence="14" key="1">
    <citation type="submission" date="2018-02" db="EMBL/GenBank/DDBJ databases">
        <authorList>
            <person name="Clavel T."/>
            <person name="Strowig T."/>
        </authorList>
    </citation>
    <scope>NUCLEOTIDE SEQUENCE [LARGE SCALE GENOMIC DNA]</scope>
    <source>
        <strain evidence="14">DSM 103720</strain>
    </source>
</reference>